<feature type="compositionally biased region" description="Polar residues" evidence="1">
    <location>
        <begin position="69"/>
        <end position="78"/>
    </location>
</feature>
<dbReference type="Proteomes" id="UP000076727">
    <property type="component" value="Unassembled WGS sequence"/>
</dbReference>
<feature type="compositionally biased region" description="Basic residues" evidence="1">
    <location>
        <begin position="178"/>
        <end position="201"/>
    </location>
</feature>
<feature type="region of interest" description="Disordered" evidence="1">
    <location>
        <begin position="224"/>
        <end position="287"/>
    </location>
</feature>
<evidence type="ECO:0000313" key="4">
    <source>
        <dbReference type="Proteomes" id="UP000076727"/>
    </source>
</evidence>
<reference evidence="3 4" key="1">
    <citation type="journal article" date="2016" name="Mol. Biol. Evol.">
        <title>Comparative Genomics of Early-Diverging Mushroom-Forming Fungi Provides Insights into the Origins of Lignocellulose Decay Capabilities.</title>
        <authorList>
            <person name="Nagy L.G."/>
            <person name="Riley R."/>
            <person name="Tritt A."/>
            <person name="Adam C."/>
            <person name="Daum C."/>
            <person name="Floudas D."/>
            <person name="Sun H."/>
            <person name="Yadav J.S."/>
            <person name="Pangilinan J."/>
            <person name="Larsson K.H."/>
            <person name="Matsuura K."/>
            <person name="Barry K."/>
            <person name="Labutti K."/>
            <person name="Kuo R."/>
            <person name="Ohm R.A."/>
            <person name="Bhattacharya S.S."/>
            <person name="Shirouzu T."/>
            <person name="Yoshinaga Y."/>
            <person name="Martin F.M."/>
            <person name="Grigoriev I.V."/>
            <person name="Hibbett D.S."/>
        </authorList>
    </citation>
    <scope>NUCLEOTIDE SEQUENCE [LARGE SCALE GENOMIC DNA]</scope>
    <source>
        <strain evidence="3 4">L-15889</strain>
    </source>
</reference>
<feature type="region of interest" description="Disordered" evidence="1">
    <location>
        <begin position="67"/>
        <end position="201"/>
    </location>
</feature>
<dbReference type="EMBL" id="KV429064">
    <property type="protein sequence ID" value="KZT68723.1"/>
    <property type="molecule type" value="Genomic_DNA"/>
</dbReference>
<sequence length="380" mass="40648">MRSYSVLAITTVAAPVLVSAAPVRLIGGPVESVPVSSHMRYPASSGLHRVRDDELFELLAREAEVNEAQHATTGAPQTNEHKLGEHGAAQTGAHSYHFATNSEHEHPTSEESARHGAAHSHSQSGKDVAAHSRLHEGEHTAAQSHLQKGRYATAHSHPHKGEHALTRSHLHSGEHASKHVYSKSGKSTHRYGKNAKGKYTHKGVGAQHAAYNGLKAHKGGYAAHGGEHVAHHTGEHSNEYGASAGNHAHPEAQSAQREHEHGPPKTGAAHSSESSIPTMHQHEARGTLSKASHLLNHVSNGANAVSSIGDAWQSVKQAVHHRRSPEPKSDKLHNVGKAAGVAGDVVTASSSVAGAWQSFHSREGPYEFLYERDYELDDLE</sequence>
<evidence type="ECO:0000256" key="1">
    <source>
        <dbReference type="SAM" id="MobiDB-lite"/>
    </source>
</evidence>
<proteinExistence type="predicted"/>
<protein>
    <submittedName>
        <fullName evidence="3">Uncharacterized protein</fullName>
    </submittedName>
</protein>
<evidence type="ECO:0000313" key="3">
    <source>
        <dbReference type="EMBL" id="KZT68723.1"/>
    </source>
</evidence>
<name>A0A165PWY2_9APHY</name>
<dbReference type="OrthoDB" id="2787798at2759"/>
<keyword evidence="2" id="KW-0732">Signal</keyword>
<feature type="signal peptide" evidence="2">
    <location>
        <begin position="1"/>
        <end position="20"/>
    </location>
</feature>
<feature type="chain" id="PRO_5007864412" evidence="2">
    <location>
        <begin position="21"/>
        <end position="380"/>
    </location>
</feature>
<feature type="compositionally biased region" description="Basic and acidic residues" evidence="1">
    <location>
        <begin position="225"/>
        <end position="238"/>
    </location>
</feature>
<feature type="compositionally biased region" description="Basic and acidic residues" evidence="1">
    <location>
        <begin position="128"/>
        <end position="139"/>
    </location>
</feature>
<feature type="compositionally biased region" description="Basic and acidic residues" evidence="1">
    <location>
        <begin position="159"/>
        <end position="177"/>
    </location>
</feature>
<gene>
    <name evidence="3" type="ORF">DAEQUDRAFT_318320</name>
</gene>
<feature type="compositionally biased region" description="Basic and acidic residues" evidence="1">
    <location>
        <begin position="102"/>
        <end position="114"/>
    </location>
</feature>
<evidence type="ECO:0000256" key="2">
    <source>
        <dbReference type="SAM" id="SignalP"/>
    </source>
</evidence>
<dbReference type="AlphaFoldDB" id="A0A165PWY2"/>
<feature type="compositionally biased region" description="Polar residues" evidence="1">
    <location>
        <begin position="269"/>
        <end position="278"/>
    </location>
</feature>
<organism evidence="3 4">
    <name type="scientific">Daedalea quercina L-15889</name>
    <dbReference type="NCBI Taxonomy" id="1314783"/>
    <lineage>
        <taxon>Eukaryota</taxon>
        <taxon>Fungi</taxon>
        <taxon>Dikarya</taxon>
        <taxon>Basidiomycota</taxon>
        <taxon>Agaricomycotina</taxon>
        <taxon>Agaricomycetes</taxon>
        <taxon>Polyporales</taxon>
        <taxon>Fomitopsis</taxon>
    </lineage>
</organism>
<keyword evidence="4" id="KW-1185">Reference proteome</keyword>
<accession>A0A165PWY2</accession>